<feature type="compositionally biased region" description="Low complexity" evidence="1">
    <location>
        <begin position="758"/>
        <end position="770"/>
    </location>
</feature>
<dbReference type="Proteomes" id="UP000792457">
    <property type="component" value="Unassembled WGS sequence"/>
</dbReference>
<feature type="compositionally biased region" description="Basic and acidic residues" evidence="1">
    <location>
        <begin position="966"/>
        <end position="979"/>
    </location>
</feature>
<dbReference type="AlphaFoldDB" id="A0A8K0K0A4"/>
<feature type="region of interest" description="Disordered" evidence="1">
    <location>
        <begin position="717"/>
        <end position="799"/>
    </location>
</feature>
<evidence type="ECO:0000313" key="3">
    <source>
        <dbReference type="EMBL" id="KAG8225864.1"/>
    </source>
</evidence>
<feature type="region of interest" description="Disordered" evidence="1">
    <location>
        <begin position="319"/>
        <end position="491"/>
    </location>
</feature>
<proteinExistence type="predicted"/>
<feature type="compositionally biased region" description="Basic residues" evidence="1">
    <location>
        <begin position="389"/>
        <end position="400"/>
    </location>
</feature>
<feature type="compositionally biased region" description="Basic and acidic residues" evidence="1">
    <location>
        <begin position="468"/>
        <end position="482"/>
    </location>
</feature>
<keyword evidence="4" id="KW-1185">Reference proteome</keyword>
<dbReference type="Gene3D" id="2.40.50.40">
    <property type="match status" value="1"/>
</dbReference>
<dbReference type="OrthoDB" id="1918685at2759"/>
<evidence type="ECO:0000259" key="2">
    <source>
        <dbReference type="PROSITE" id="PS50013"/>
    </source>
</evidence>
<dbReference type="EMBL" id="KZ308255">
    <property type="protein sequence ID" value="KAG8225864.1"/>
    <property type="molecule type" value="Genomic_DNA"/>
</dbReference>
<feature type="region of interest" description="Disordered" evidence="1">
    <location>
        <begin position="579"/>
        <end position="694"/>
    </location>
</feature>
<feature type="region of interest" description="Disordered" evidence="1">
    <location>
        <begin position="902"/>
        <end position="979"/>
    </location>
</feature>
<dbReference type="PROSITE" id="PS50013">
    <property type="entry name" value="CHROMO_2"/>
    <property type="match status" value="1"/>
</dbReference>
<dbReference type="GO" id="GO:0005694">
    <property type="term" value="C:chromosome"/>
    <property type="evidence" value="ECO:0007669"/>
    <property type="project" value="UniProtKB-ARBA"/>
</dbReference>
<feature type="compositionally biased region" description="Basic and acidic residues" evidence="1">
    <location>
        <begin position="647"/>
        <end position="661"/>
    </location>
</feature>
<sequence length="1192" mass="130406">MAGNLSSPANINKNPSSIKAAQKEMARLDVLVCGICHSVFHILEEFSEHKAKKECDQSRRIGARVESTATVWAYLLWKSNYLEELKSKGGQCKLSSWEIYQIWHNSPIESRNAWIKAGKAMQASQIIGKGVLQEVPKQDSKTSPSFPGGAKKDERVHIVINTQGNSGEQKGKVSLNMDSPKGSKKVDDKDQSSVDIAKLVRKSPGDNKSAVSKKNFGPRENEKARKTLVVKEGDKGKSVSPYSETLKRKEGVDNLEFRQLGLAVKATGRPKGVSQKGSPDEDEYAVEKILAKRFNHRWKRHEYWIKWEGYSMKEMEREMNEKMELKEEDEIKTENIEMEDVDVKKELVDEVQKDSKSEDESGAKEEDSMETKTEKPPSDEEKTPVQKSNRGRKLGSKNKVVHVDITPSSSSRPSRNSKEKALSQVKLWCGLKKSSDFEETPQRKRRVMSRYDDDYDDEVIGRSSAKKVKGESSESMSQKDLKSYSAKKPAKDEVRLVSFSKLANPERLQKKQEGDELRKTASAKAAKQASIAKLVAKQSSLKMDEIGKKAEEMKKEREVAMGSAEKAIALLRELTVDRPDWDEMLDGKSDSELKKDEGEGEDGGKGLSDDMIDIKEEPMDEVTVEPTVVVAPCRSEKKSENDDEKVDESSKSPVRDVKERTFTLLLDSNSPKKAGDTPEKAGATAVETAAGASSGKKKEVFILPKLREVLKDAKLAEKGDSSKNLVVGKQRGSLARLMMPGAESASDSPRKKPPNILSSSQSGKTSKPSTHVIVKSPQPRFVPIMPSPELSAASAKSAGSTPVTKTFITRNPIQVSEKDRDVKYNAVKVVPSGKGRVQVVGQVGADGTQLSMIRSVQSIRPRPNISRCKPLVVKRIVNKVNSVPNASSGQSPNHVTCVTPTLNKERKLSDSLSTSSSESEDDPFQNLPPLDEITAPSSESPPPPLTLCPLTGMLLDDDGNPLPPPVEEKPPEDALNENSDKDTTALDILKEGNILQSQGSVVKVTVVSEDGTEARVITEPVNVSSEETTMSAGDTTGASNLEESLSAEVGFPVATIEVGGLNDDTKKEEIILEDAVRKTPLQITVGEKVDEKSGMIQLAMQGDGEESIIPVHCTVGDGVTQIISVDTENGGEPTAIFVKQDGEESVANVDDVATVENINAGESRRVILLLPDGQMVLTEVNEQQFASLDITK</sequence>
<feature type="domain" description="Chromo" evidence="2">
    <location>
        <begin position="284"/>
        <end position="363"/>
    </location>
</feature>
<accession>A0A8K0K0A4</accession>
<comment type="caution">
    <text evidence="3">The sequence shown here is derived from an EMBL/GenBank/DDBJ whole genome shotgun (WGS) entry which is preliminary data.</text>
</comment>
<feature type="compositionally biased region" description="Basic and acidic residues" evidence="1">
    <location>
        <begin position="579"/>
        <end position="617"/>
    </location>
</feature>
<feature type="compositionally biased region" description="Acidic residues" evidence="1">
    <location>
        <begin position="326"/>
        <end position="340"/>
    </location>
</feature>
<reference evidence="3" key="2">
    <citation type="submission" date="2017-10" db="EMBL/GenBank/DDBJ databases">
        <title>Ladona fulva Genome sequencing and assembly.</title>
        <authorList>
            <person name="Murali S."/>
            <person name="Richards S."/>
            <person name="Bandaranaike D."/>
            <person name="Bellair M."/>
            <person name="Blankenburg K."/>
            <person name="Chao H."/>
            <person name="Dinh H."/>
            <person name="Doddapaneni H."/>
            <person name="Dugan-Rocha S."/>
            <person name="Elkadiri S."/>
            <person name="Gnanaolivu R."/>
            <person name="Hernandez B."/>
            <person name="Skinner E."/>
            <person name="Javaid M."/>
            <person name="Lee S."/>
            <person name="Li M."/>
            <person name="Ming W."/>
            <person name="Munidasa M."/>
            <person name="Muniz J."/>
            <person name="Nguyen L."/>
            <person name="Hughes D."/>
            <person name="Osuji N."/>
            <person name="Pu L.-L."/>
            <person name="Puazo M."/>
            <person name="Qu C."/>
            <person name="Quiroz J."/>
            <person name="Raj R."/>
            <person name="Weissenberger G."/>
            <person name="Xin Y."/>
            <person name="Zou X."/>
            <person name="Han Y."/>
            <person name="Worley K."/>
            <person name="Muzny D."/>
            <person name="Gibbs R."/>
        </authorList>
    </citation>
    <scope>NUCLEOTIDE SEQUENCE</scope>
    <source>
        <strain evidence="3">Sampled in the wild</strain>
    </source>
</reference>
<feature type="compositionally biased region" description="Basic and acidic residues" evidence="1">
    <location>
        <begin position="341"/>
        <end position="384"/>
    </location>
</feature>
<dbReference type="InterPro" id="IPR016197">
    <property type="entry name" value="Chromo-like_dom_sf"/>
</dbReference>
<evidence type="ECO:0000313" key="4">
    <source>
        <dbReference type="Proteomes" id="UP000792457"/>
    </source>
</evidence>
<reference evidence="3" key="1">
    <citation type="submission" date="2013-04" db="EMBL/GenBank/DDBJ databases">
        <authorList>
            <person name="Qu J."/>
            <person name="Murali S.C."/>
            <person name="Bandaranaike D."/>
            <person name="Bellair M."/>
            <person name="Blankenburg K."/>
            <person name="Chao H."/>
            <person name="Dinh H."/>
            <person name="Doddapaneni H."/>
            <person name="Downs B."/>
            <person name="Dugan-Rocha S."/>
            <person name="Elkadiri S."/>
            <person name="Gnanaolivu R.D."/>
            <person name="Hernandez B."/>
            <person name="Javaid M."/>
            <person name="Jayaseelan J.C."/>
            <person name="Lee S."/>
            <person name="Li M."/>
            <person name="Ming W."/>
            <person name="Munidasa M."/>
            <person name="Muniz J."/>
            <person name="Nguyen L."/>
            <person name="Ongeri F."/>
            <person name="Osuji N."/>
            <person name="Pu L.-L."/>
            <person name="Puazo M."/>
            <person name="Qu C."/>
            <person name="Quiroz J."/>
            <person name="Raj R."/>
            <person name="Weissenberger G."/>
            <person name="Xin Y."/>
            <person name="Zou X."/>
            <person name="Han Y."/>
            <person name="Richards S."/>
            <person name="Worley K."/>
            <person name="Muzny D."/>
            <person name="Gibbs R."/>
        </authorList>
    </citation>
    <scope>NUCLEOTIDE SEQUENCE</scope>
    <source>
        <strain evidence="3">Sampled in the wild</strain>
    </source>
</reference>
<feature type="compositionally biased region" description="Basic and acidic residues" evidence="1">
    <location>
        <begin position="433"/>
        <end position="442"/>
    </location>
</feature>
<gene>
    <name evidence="3" type="ORF">J437_LFUL004794</name>
</gene>
<protein>
    <recommendedName>
        <fullName evidence="2">Chromo domain-containing protein</fullName>
    </recommendedName>
</protein>
<feature type="region of interest" description="Disordered" evidence="1">
    <location>
        <begin position="132"/>
        <end position="243"/>
    </location>
</feature>
<name>A0A8K0K0A4_LADFU</name>
<dbReference type="InterPro" id="IPR000953">
    <property type="entry name" value="Chromo/chromo_shadow_dom"/>
</dbReference>
<organism evidence="3 4">
    <name type="scientific">Ladona fulva</name>
    <name type="common">Scarce chaser dragonfly</name>
    <name type="synonym">Libellula fulva</name>
    <dbReference type="NCBI Taxonomy" id="123851"/>
    <lineage>
        <taxon>Eukaryota</taxon>
        <taxon>Metazoa</taxon>
        <taxon>Ecdysozoa</taxon>
        <taxon>Arthropoda</taxon>
        <taxon>Hexapoda</taxon>
        <taxon>Insecta</taxon>
        <taxon>Pterygota</taxon>
        <taxon>Palaeoptera</taxon>
        <taxon>Odonata</taxon>
        <taxon>Epiprocta</taxon>
        <taxon>Anisoptera</taxon>
        <taxon>Libelluloidea</taxon>
        <taxon>Libellulidae</taxon>
        <taxon>Ladona</taxon>
    </lineage>
</organism>
<feature type="compositionally biased region" description="Low complexity" evidence="1">
    <location>
        <begin position="681"/>
        <end position="694"/>
    </location>
</feature>
<evidence type="ECO:0000256" key="1">
    <source>
        <dbReference type="SAM" id="MobiDB-lite"/>
    </source>
</evidence>
<feature type="compositionally biased region" description="Basic and acidic residues" evidence="1">
    <location>
        <begin position="217"/>
        <end position="237"/>
    </location>
</feature>
<dbReference type="SUPFAM" id="SSF54160">
    <property type="entry name" value="Chromo domain-like"/>
    <property type="match status" value="1"/>
</dbReference>